<dbReference type="Gene3D" id="1.20.140.150">
    <property type="match status" value="1"/>
</dbReference>
<feature type="transmembrane region" description="Helical" evidence="2">
    <location>
        <begin position="113"/>
        <end position="137"/>
    </location>
</feature>
<organism evidence="3 4">
    <name type="scientific">Lymnaea stagnalis</name>
    <name type="common">Great pond snail</name>
    <name type="synonym">Helix stagnalis</name>
    <dbReference type="NCBI Taxonomy" id="6523"/>
    <lineage>
        <taxon>Eukaryota</taxon>
        <taxon>Metazoa</taxon>
        <taxon>Spiralia</taxon>
        <taxon>Lophotrochozoa</taxon>
        <taxon>Mollusca</taxon>
        <taxon>Gastropoda</taxon>
        <taxon>Heterobranchia</taxon>
        <taxon>Euthyneura</taxon>
        <taxon>Panpulmonata</taxon>
        <taxon>Hygrophila</taxon>
        <taxon>Lymnaeoidea</taxon>
        <taxon>Lymnaeidae</taxon>
        <taxon>Lymnaea</taxon>
    </lineage>
</organism>
<sequence length="342" mass="36941">MLTVTKPCMKALTIMGWFFHIMALIMVVCALANDTWLVRESTGERQGVFRCCPVFQCDDRDHYIQPASSKVEGVDAVIALLILGLLLTVSGGLSSVLMAVCTWRSEKNTCLKLVYCIAAIIATGGLFLFASAVTFVTTLPSGTKDQMNVKCPPAMEDTGYDIQTGYAFQIFIAGSAVFCVSAILIFFGAPRIRKPVMRGDIVDPTSNASFEFPLGALRSGSVEVNSTSRQRPSPSTSGPMPNSGSVPISTLSSRQQPNRNGSGNIERFSRTEPSGYDDFLDLSGHSYHYGEFSQVNLPENGPLSAAHPPSYSDVIADNPPPYTPPFSTDDPAPPYTKSVRKP</sequence>
<keyword evidence="2" id="KW-0812">Transmembrane</keyword>
<keyword evidence="4" id="KW-1185">Reference proteome</keyword>
<feature type="region of interest" description="Disordered" evidence="1">
    <location>
        <begin position="298"/>
        <end position="342"/>
    </location>
</feature>
<evidence type="ECO:0000313" key="3">
    <source>
        <dbReference type="EMBL" id="CAL1541340.1"/>
    </source>
</evidence>
<evidence type="ECO:0000256" key="2">
    <source>
        <dbReference type="SAM" id="Phobius"/>
    </source>
</evidence>
<name>A0AAV2I930_LYMST</name>
<comment type="caution">
    <text evidence="3">The sequence shown here is derived from an EMBL/GenBank/DDBJ whole genome shotgun (WGS) entry which is preliminary data.</text>
</comment>
<feature type="transmembrane region" description="Helical" evidence="2">
    <location>
        <begin position="76"/>
        <end position="101"/>
    </location>
</feature>
<feature type="region of interest" description="Disordered" evidence="1">
    <location>
        <begin position="221"/>
        <end position="279"/>
    </location>
</feature>
<accession>A0AAV2I930</accession>
<keyword evidence="2" id="KW-1133">Transmembrane helix</keyword>
<keyword evidence="2" id="KW-0472">Membrane</keyword>
<dbReference type="Proteomes" id="UP001497497">
    <property type="component" value="Unassembled WGS sequence"/>
</dbReference>
<reference evidence="3 4" key="1">
    <citation type="submission" date="2024-04" db="EMBL/GenBank/DDBJ databases">
        <authorList>
            <consortium name="Genoscope - CEA"/>
            <person name="William W."/>
        </authorList>
    </citation>
    <scope>NUCLEOTIDE SEQUENCE [LARGE SCALE GENOMIC DNA]</scope>
</reference>
<dbReference type="AlphaFoldDB" id="A0AAV2I930"/>
<evidence type="ECO:0000313" key="4">
    <source>
        <dbReference type="Proteomes" id="UP001497497"/>
    </source>
</evidence>
<gene>
    <name evidence="3" type="ORF">GSLYS_00014946001</name>
</gene>
<proteinExistence type="predicted"/>
<feature type="transmembrane region" description="Helical" evidence="2">
    <location>
        <begin position="166"/>
        <end position="189"/>
    </location>
</feature>
<evidence type="ECO:0000256" key="1">
    <source>
        <dbReference type="SAM" id="MobiDB-lite"/>
    </source>
</evidence>
<feature type="compositionally biased region" description="Polar residues" evidence="1">
    <location>
        <begin position="238"/>
        <end position="263"/>
    </location>
</feature>
<dbReference type="EMBL" id="CAXITT010000425">
    <property type="protein sequence ID" value="CAL1541340.1"/>
    <property type="molecule type" value="Genomic_DNA"/>
</dbReference>
<feature type="compositionally biased region" description="Low complexity" evidence="1">
    <location>
        <begin position="226"/>
        <end position="237"/>
    </location>
</feature>
<feature type="transmembrane region" description="Helical" evidence="2">
    <location>
        <begin position="12"/>
        <end position="33"/>
    </location>
</feature>
<protein>
    <submittedName>
        <fullName evidence="3">Uncharacterized protein</fullName>
    </submittedName>
</protein>